<evidence type="ECO:0000256" key="3">
    <source>
        <dbReference type="ARBA" id="ARBA00023163"/>
    </source>
</evidence>
<evidence type="ECO:0000313" key="6">
    <source>
        <dbReference type="RefSeq" id="XP_016977825.1"/>
    </source>
</evidence>
<gene>
    <name evidence="6" type="primary">LOC108043574</name>
</gene>
<dbReference type="Pfam" id="PF04153">
    <property type="entry name" value="NOT2_3_5_C"/>
    <property type="match status" value="1"/>
</dbReference>
<dbReference type="RefSeq" id="XP_016977825.1">
    <property type="nucleotide sequence ID" value="XM_017122336.1"/>
</dbReference>
<accession>A0A6P4EI15</accession>
<protein>
    <submittedName>
        <fullName evidence="6">Uncharacterized protein LOC108043574</fullName>
    </submittedName>
</protein>
<dbReference type="Gene3D" id="2.30.30.1020">
    <property type="entry name" value="CCR4-NOT complex subunit 2/3/5, C-terminal domain"/>
    <property type="match status" value="1"/>
</dbReference>
<dbReference type="GO" id="GO:2000036">
    <property type="term" value="P:regulation of stem cell population maintenance"/>
    <property type="evidence" value="ECO:0007669"/>
    <property type="project" value="UniProtKB-ARBA"/>
</dbReference>
<keyword evidence="2" id="KW-0805">Transcription regulation</keyword>
<dbReference type="InterPro" id="IPR007282">
    <property type="entry name" value="NOT2/3/5_C"/>
</dbReference>
<feature type="region of interest" description="Disordered" evidence="4">
    <location>
        <begin position="1"/>
        <end position="43"/>
    </location>
</feature>
<keyword evidence="3" id="KW-0804">Transcription</keyword>
<evidence type="ECO:0000256" key="1">
    <source>
        <dbReference type="ARBA" id="ARBA00007682"/>
    </source>
</evidence>
<feature type="compositionally biased region" description="Low complexity" evidence="4">
    <location>
        <begin position="26"/>
        <end position="37"/>
    </location>
</feature>
<dbReference type="PANTHER" id="PTHR23326">
    <property type="entry name" value="CCR4 NOT-RELATED"/>
    <property type="match status" value="1"/>
</dbReference>
<name>A0A6P4EI15_DRORH</name>
<reference evidence="6" key="1">
    <citation type="submission" date="2025-08" db="UniProtKB">
        <authorList>
            <consortium name="RefSeq"/>
        </authorList>
    </citation>
    <scope>IDENTIFICATION</scope>
</reference>
<dbReference type="GO" id="GO:0030015">
    <property type="term" value="C:CCR4-NOT core complex"/>
    <property type="evidence" value="ECO:0007669"/>
    <property type="project" value="InterPro"/>
</dbReference>
<dbReference type="InterPro" id="IPR038635">
    <property type="entry name" value="CCR4-NOT_su2/3/5_C_sf"/>
</dbReference>
<evidence type="ECO:0000256" key="4">
    <source>
        <dbReference type="SAM" id="MobiDB-lite"/>
    </source>
</evidence>
<dbReference type="RefSeq" id="XP_016977825.2">
    <property type="nucleotide sequence ID" value="XM_017122336.2"/>
</dbReference>
<evidence type="ECO:0000259" key="5">
    <source>
        <dbReference type="Pfam" id="PF04153"/>
    </source>
</evidence>
<evidence type="ECO:0000256" key="2">
    <source>
        <dbReference type="ARBA" id="ARBA00023015"/>
    </source>
</evidence>
<feature type="domain" description="NOT2/NOT3/NOT5 C-terminal" evidence="5">
    <location>
        <begin position="290"/>
        <end position="395"/>
    </location>
</feature>
<feature type="compositionally biased region" description="Basic and acidic residues" evidence="4">
    <location>
        <begin position="7"/>
        <end position="17"/>
    </location>
</feature>
<proteinExistence type="inferred from homology"/>
<dbReference type="InterPro" id="IPR040168">
    <property type="entry name" value="Not2/3/5"/>
</dbReference>
<dbReference type="GO" id="GO:0006355">
    <property type="term" value="P:regulation of DNA-templated transcription"/>
    <property type="evidence" value="ECO:0007669"/>
    <property type="project" value="InterPro"/>
</dbReference>
<sequence length="417" mass="47648">MNRHVAKILDDKREKDNSSSPPPPYQSSLSSPESSSPTNGYPFLYVDVVKNKPKLEMPTPTPPPQPTPPEFSIFREDFPALPGTTRLPPNPNSVVPDDWTALMSDGEQEEFTKFREIVMSSDTNCSTEDFLNKTQDQNKSREIEYLPQLYGYLTNPSHFEVSLIFGKQFLQEGVRQRALSNGYKKSTLCNAGINPPPGFENVKIYARLKTNSTGMPLGGVNFELESPLYDRMWNMNANSSRSTVEGCFGMLGLASKLGSMQRNPLLMPQIFNDDETGEGSSSSFPGASDGYHVPLNYRLAGKLGLQQPKTGQMQVELLFYFFYTFTGDMMQMLAAAELAERGWRYHKHLRVWIRRQPDNPNYSYRGFQESGEYNYFNMCQWKILPRHFQLDPEQLERTQTKEELYEMYGYHPQMSSP</sequence>
<organism evidence="6">
    <name type="scientific">Drosophila rhopaloa</name>
    <name type="common">Fruit fly</name>
    <dbReference type="NCBI Taxonomy" id="1041015"/>
    <lineage>
        <taxon>Eukaryota</taxon>
        <taxon>Metazoa</taxon>
        <taxon>Ecdysozoa</taxon>
        <taxon>Arthropoda</taxon>
        <taxon>Hexapoda</taxon>
        <taxon>Insecta</taxon>
        <taxon>Pterygota</taxon>
        <taxon>Neoptera</taxon>
        <taxon>Endopterygota</taxon>
        <taxon>Diptera</taxon>
        <taxon>Brachycera</taxon>
        <taxon>Muscomorpha</taxon>
        <taxon>Ephydroidea</taxon>
        <taxon>Drosophilidae</taxon>
        <taxon>Drosophila</taxon>
        <taxon>Sophophora</taxon>
    </lineage>
</organism>
<dbReference type="OMA" id="EYNYFNM"/>
<dbReference type="OrthoDB" id="25391at2759"/>
<dbReference type="AlphaFoldDB" id="A0A6P4EI15"/>
<comment type="similarity">
    <text evidence="1">Belongs to the CNOT2/3/5 family.</text>
</comment>
<dbReference type="GeneID" id="108043574"/>